<keyword evidence="3" id="KW-1185">Reference proteome</keyword>
<dbReference type="OrthoDB" id="9799122at2"/>
<protein>
    <submittedName>
        <fullName evidence="2">Predicted dithiol-disulfide isomerase, DsbA family</fullName>
    </submittedName>
</protein>
<dbReference type="Pfam" id="PF01323">
    <property type="entry name" value="DSBA"/>
    <property type="match status" value="1"/>
</dbReference>
<reference evidence="2 3" key="1">
    <citation type="submission" date="2016-10" db="EMBL/GenBank/DDBJ databases">
        <authorList>
            <person name="de Groot N.N."/>
        </authorList>
    </citation>
    <scope>NUCLEOTIDE SEQUENCE [LARGE SCALE GENOMIC DNA]</scope>
    <source>
        <strain evidence="2 3">DSM 29316</strain>
    </source>
</reference>
<organism evidence="2 3">
    <name type="scientific">Poseidonocella pacifica</name>
    <dbReference type="NCBI Taxonomy" id="871651"/>
    <lineage>
        <taxon>Bacteria</taxon>
        <taxon>Pseudomonadati</taxon>
        <taxon>Pseudomonadota</taxon>
        <taxon>Alphaproteobacteria</taxon>
        <taxon>Rhodobacterales</taxon>
        <taxon>Roseobacteraceae</taxon>
        <taxon>Poseidonocella</taxon>
    </lineage>
</organism>
<evidence type="ECO:0000259" key="1">
    <source>
        <dbReference type="Pfam" id="PF01323"/>
    </source>
</evidence>
<gene>
    <name evidence="2" type="ORF">SAMN05421688_0213</name>
</gene>
<dbReference type="InterPro" id="IPR001853">
    <property type="entry name" value="DSBA-like_thioredoxin_dom"/>
</dbReference>
<dbReference type="GO" id="GO:0016853">
    <property type="term" value="F:isomerase activity"/>
    <property type="evidence" value="ECO:0007669"/>
    <property type="project" value="UniProtKB-KW"/>
</dbReference>
<dbReference type="RefSeq" id="WP_092059758.1">
    <property type="nucleotide sequence ID" value="NZ_FOJU01000001.1"/>
</dbReference>
<dbReference type="Proteomes" id="UP000198796">
    <property type="component" value="Unassembled WGS sequence"/>
</dbReference>
<dbReference type="AlphaFoldDB" id="A0A1I0V2L4"/>
<dbReference type="CDD" id="cd03024">
    <property type="entry name" value="DsbA_FrnE"/>
    <property type="match status" value="1"/>
</dbReference>
<proteinExistence type="predicted"/>
<evidence type="ECO:0000313" key="3">
    <source>
        <dbReference type="Proteomes" id="UP000198796"/>
    </source>
</evidence>
<accession>A0A1I0V2L4</accession>
<sequence>MTQTPLRIDIISDVMCPWCIIGFRQLERALDSEGVAHEIHWHPFELNPEMAPEGQNMREHIAEKYGATPEQSAQNRAQMTTLGTDLGIDFRFSGDMRMHNSFAAHQLLHWAGEQGRKHDLELALFTAHFTNNRDLSNTEVLLDIAAETGLDRNEAQAVLADGRFADVVREHEHFWLQQGVRGVPAIVFAGQHLVTGAQGSDTYASILRQLTEKDA</sequence>
<dbReference type="STRING" id="871651.SAMN05421688_0213"/>
<dbReference type="SUPFAM" id="SSF52833">
    <property type="entry name" value="Thioredoxin-like"/>
    <property type="match status" value="1"/>
</dbReference>
<dbReference type="PANTHER" id="PTHR13887">
    <property type="entry name" value="GLUTATHIONE S-TRANSFERASE KAPPA"/>
    <property type="match status" value="1"/>
</dbReference>
<dbReference type="InterPro" id="IPR036249">
    <property type="entry name" value="Thioredoxin-like_sf"/>
</dbReference>
<dbReference type="PANTHER" id="PTHR13887:SF41">
    <property type="entry name" value="THIOREDOXIN SUPERFAMILY PROTEIN"/>
    <property type="match status" value="1"/>
</dbReference>
<dbReference type="GO" id="GO:0016491">
    <property type="term" value="F:oxidoreductase activity"/>
    <property type="evidence" value="ECO:0007669"/>
    <property type="project" value="InterPro"/>
</dbReference>
<evidence type="ECO:0000313" key="2">
    <source>
        <dbReference type="EMBL" id="SFA70363.1"/>
    </source>
</evidence>
<dbReference type="EMBL" id="FOJU01000001">
    <property type="protein sequence ID" value="SFA70363.1"/>
    <property type="molecule type" value="Genomic_DNA"/>
</dbReference>
<feature type="domain" description="DSBA-like thioredoxin" evidence="1">
    <location>
        <begin position="8"/>
        <end position="207"/>
    </location>
</feature>
<keyword evidence="2" id="KW-0413">Isomerase</keyword>
<dbReference type="Gene3D" id="3.40.30.10">
    <property type="entry name" value="Glutaredoxin"/>
    <property type="match status" value="1"/>
</dbReference>
<name>A0A1I0V2L4_9RHOB</name>